<organism evidence="1 2">
    <name type="scientific">Choiromyces venosus 120613-1</name>
    <dbReference type="NCBI Taxonomy" id="1336337"/>
    <lineage>
        <taxon>Eukaryota</taxon>
        <taxon>Fungi</taxon>
        <taxon>Dikarya</taxon>
        <taxon>Ascomycota</taxon>
        <taxon>Pezizomycotina</taxon>
        <taxon>Pezizomycetes</taxon>
        <taxon>Pezizales</taxon>
        <taxon>Tuberaceae</taxon>
        <taxon>Choiromyces</taxon>
    </lineage>
</organism>
<accession>A0A3N4JU11</accession>
<evidence type="ECO:0000313" key="1">
    <source>
        <dbReference type="EMBL" id="RPA99660.1"/>
    </source>
</evidence>
<dbReference type="Proteomes" id="UP000276215">
    <property type="component" value="Unassembled WGS sequence"/>
</dbReference>
<name>A0A3N4JU11_9PEZI</name>
<dbReference type="EMBL" id="ML120385">
    <property type="protein sequence ID" value="RPA99660.1"/>
    <property type="molecule type" value="Genomic_DNA"/>
</dbReference>
<sequence>MGSPWFEFHLLCSALPLLLLAFRYLRQFVSFLLPVLPWANRWIAIELISIPQQLAFCFPFSLGALRDGGFVLEPPPSLSPSHACPCCMVPILQVHFPGQTL</sequence>
<proteinExistence type="predicted"/>
<dbReference type="AlphaFoldDB" id="A0A3N4JU11"/>
<reference evidence="1 2" key="1">
    <citation type="journal article" date="2018" name="Nat. Ecol. Evol.">
        <title>Pezizomycetes genomes reveal the molecular basis of ectomycorrhizal truffle lifestyle.</title>
        <authorList>
            <person name="Murat C."/>
            <person name="Payen T."/>
            <person name="Noel B."/>
            <person name="Kuo A."/>
            <person name="Morin E."/>
            <person name="Chen J."/>
            <person name="Kohler A."/>
            <person name="Krizsan K."/>
            <person name="Balestrini R."/>
            <person name="Da Silva C."/>
            <person name="Montanini B."/>
            <person name="Hainaut M."/>
            <person name="Levati E."/>
            <person name="Barry K.W."/>
            <person name="Belfiori B."/>
            <person name="Cichocki N."/>
            <person name="Clum A."/>
            <person name="Dockter R.B."/>
            <person name="Fauchery L."/>
            <person name="Guy J."/>
            <person name="Iotti M."/>
            <person name="Le Tacon F."/>
            <person name="Lindquist E.A."/>
            <person name="Lipzen A."/>
            <person name="Malagnac F."/>
            <person name="Mello A."/>
            <person name="Molinier V."/>
            <person name="Miyauchi S."/>
            <person name="Poulain J."/>
            <person name="Riccioni C."/>
            <person name="Rubini A."/>
            <person name="Sitrit Y."/>
            <person name="Splivallo R."/>
            <person name="Traeger S."/>
            <person name="Wang M."/>
            <person name="Zifcakova L."/>
            <person name="Wipf D."/>
            <person name="Zambonelli A."/>
            <person name="Paolocci F."/>
            <person name="Nowrousian M."/>
            <person name="Ottonello S."/>
            <person name="Baldrian P."/>
            <person name="Spatafora J.W."/>
            <person name="Henrissat B."/>
            <person name="Nagy L.G."/>
            <person name="Aury J.M."/>
            <person name="Wincker P."/>
            <person name="Grigoriev I.V."/>
            <person name="Bonfante P."/>
            <person name="Martin F.M."/>
        </authorList>
    </citation>
    <scope>NUCLEOTIDE SEQUENCE [LARGE SCALE GENOMIC DNA]</scope>
    <source>
        <strain evidence="1 2">120613-1</strain>
    </source>
</reference>
<protein>
    <submittedName>
        <fullName evidence="1">Uncharacterized protein</fullName>
    </submittedName>
</protein>
<gene>
    <name evidence="1" type="ORF">L873DRAFT_871275</name>
</gene>
<evidence type="ECO:0000313" key="2">
    <source>
        <dbReference type="Proteomes" id="UP000276215"/>
    </source>
</evidence>
<keyword evidence="2" id="KW-1185">Reference proteome</keyword>